<dbReference type="Proteomes" id="UP000803884">
    <property type="component" value="Unassembled WGS sequence"/>
</dbReference>
<proteinExistence type="inferred from homology"/>
<dbReference type="GO" id="GO:0005506">
    <property type="term" value="F:iron ion binding"/>
    <property type="evidence" value="ECO:0007669"/>
    <property type="project" value="InterPro"/>
</dbReference>
<dbReference type="SUPFAM" id="SSF48264">
    <property type="entry name" value="Cytochrome P450"/>
    <property type="match status" value="1"/>
</dbReference>
<evidence type="ECO:0000256" key="3">
    <source>
        <dbReference type="ARBA" id="ARBA00022617"/>
    </source>
</evidence>
<comment type="caution">
    <text evidence="9">The sequence shown here is derived from an EMBL/GenBank/DDBJ whole genome shotgun (WGS) entry which is preliminary data.</text>
</comment>
<keyword evidence="8" id="KW-1133">Transmembrane helix</keyword>
<sequence>MALDAVLGLNSPVLGVAFVFLALLATAYVFLFARPSLPKNAPPLVTEAWPLIGSMQFFTQRWDFFRRQMAHSPNGNFSFWAGDKPVIGLSGDESRRIFFEHRHLGFSEGYGALLGGSPKINKNNELLAEAQEQEDGFGAYFAKRLGAMLKGPILAKGLPELLQDVRSKIDKLADQEDKVTDPFDSIYRIVFQITMRTVACNEIAGDELLLEKVLKLYETIESTATPLSIMYNWMPVPARFRRTYAGARLYMIFKSIIDTRAKEGRREDDTLQYLIDQGDDITKIITFVLGALFAGQLNSGVNAAWMIVYLSNNQHWLQLAREEVQAVADRHCPDSSLALVDRLMQVPIEAWESEFPTIDLCLKETIRMQLAGSAFRKNISGRPIPLNKDGTEVIPPDAYAAFAVADIHYNPEIYTDHNTWDPSRYLPGREEDKKKQFGWIGWGVSRHPCLGMRFAKLENNIITAFWVAQFEGMETVDSQGKKMAPPSVNQNAHSAHKPNPRVFVNYKLRNA</sequence>
<dbReference type="Pfam" id="PF00067">
    <property type="entry name" value="p450"/>
    <property type="match status" value="1"/>
</dbReference>
<dbReference type="InterPro" id="IPR050529">
    <property type="entry name" value="CYP450_sterol_14alpha_dmase"/>
</dbReference>
<evidence type="ECO:0000256" key="2">
    <source>
        <dbReference type="ARBA" id="ARBA00010617"/>
    </source>
</evidence>
<dbReference type="AlphaFoldDB" id="A0AB34KQP0"/>
<evidence type="ECO:0000313" key="10">
    <source>
        <dbReference type="Proteomes" id="UP000803884"/>
    </source>
</evidence>
<evidence type="ECO:0000256" key="4">
    <source>
        <dbReference type="ARBA" id="ARBA00022723"/>
    </source>
</evidence>
<evidence type="ECO:0000256" key="8">
    <source>
        <dbReference type="SAM" id="Phobius"/>
    </source>
</evidence>
<dbReference type="PANTHER" id="PTHR24304">
    <property type="entry name" value="CYTOCHROME P450 FAMILY 7"/>
    <property type="match status" value="1"/>
</dbReference>
<dbReference type="CDD" id="cd00302">
    <property type="entry name" value="cytochrome_P450"/>
    <property type="match status" value="1"/>
</dbReference>
<dbReference type="EMBL" id="JAAQHG020000014">
    <property type="protein sequence ID" value="KAL1586412.1"/>
    <property type="molecule type" value="Genomic_DNA"/>
</dbReference>
<dbReference type="GO" id="GO:0020037">
    <property type="term" value="F:heme binding"/>
    <property type="evidence" value="ECO:0007669"/>
    <property type="project" value="InterPro"/>
</dbReference>
<organism evidence="9 10">
    <name type="scientific">Cladosporium halotolerans</name>
    <dbReference type="NCBI Taxonomy" id="1052096"/>
    <lineage>
        <taxon>Eukaryota</taxon>
        <taxon>Fungi</taxon>
        <taxon>Dikarya</taxon>
        <taxon>Ascomycota</taxon>
        <taxon>Pezizomycotina</taxon>
        <taxon>Dothideomycetes</taxon>
        <taxon>Dothideomycetidae</taxon>
        <taxon>Cladosporiales</taxon>
        <taxon>Cladosporiaceae</taxon>
        <taxon>Cladosporium</taxon>
    </lineage>
</organism>
<evidence type="ECO:0000256" key="1">
    <source>
        <dbReference type="ARBA" id="ARBA00001971"/>
    </source>
</evidence>
<dbReference type="GeneID" id="96006699"/>
<feature type="binding site" description="axial binding residue" evidence="6">
    <location>
        <position position="449"/>
    </location>
    <ligand>
        <name>heme</name>
        <dbReference type="ChEBI" id="CHEBI:30413"/>
    </ligand>
    <ligandPart>
        <name>Fe</name>
        <dbReference type="ChEBI" id="CHEBI:18248"/>
    </ligandPart>
</feature>
<dbReference type="GO" id="GO:0016705">
    <property type="term" value="F:oxidoreductase activity, acting on paired donors, with incorporation or reduction of molecular oxygen"/>
    <property type="evidence" value="ECO:0007669"/>
    <property type="project" value="InterPro"/>
</dbReference>
<evidence type="ECO:0000256" key="6">
    <source>
        <dbReference type="PIRSR" id="PIRSR602403-1"/>
    </source>
</evidence>
<keyword evidence="5 6" id="KW-0408">Iron</keyword>
<keyword evidence="4 6" id="KW-0479">Metal-binding</keyword>
<reference evidence="9 10" key="1">
    <citation type="journal article" date="2020" name="Microbiol. Resour. Announc.">
        <title>Draft Genome Sequence of a Cladosporium Species Isolated from the Mesophotic Ascidian Didemnum maculosum.</title>
        <authorList>
            <person name="Gioti A."/>
            <person name="Siaperas R."/>
            <person name="Nikolaivits E."/>
            <person name="Le Goff G."/>
            <person name="Ouazzani J."/>
            <person name="Kotoulas G."/>
            <person name="Topakas E."/>
        </authorList>
    </citation>
    <scope>NUCLEOTIDE SEQUENCE [LARGE SCALE GENOMIC DNA]</scope>
    <source>
        <strain evidence="9 10">TM138-S3</strain>
    </source>
</reference>
<dbReference type="PRINTS" id="PR00465">
    <property type="entry name" value="EP450IV"/>
</dbReference>
<dbReference type="InterPro" id="IPR002403">
    <property type="entry name" value="Cyt_P450_E_grp-IV"/>
</dbReference>
<protein>
    <recommendedName>
        <fullName evidence="11">Cytochrome P450 6A1</fullName>
    </recommendedName>
</protein>
<feature type="region of interest" description="Disordered" evidence="7">
    <location>
        <begin position="478"/>
        <end position="498"/>
    </location>
</feature>
<dbReference type="GO" id="GO:0004497">
    <property type="term" value="F:monooxygenase activity"/>
    <property type="evidence" value="ECO:0007669"/>
    <property type="project" value="InterPro"/>
</dbReference>
<dbReference type="Gene3D" id="1.10.630.10">
    <property type="entry name" value="Cytochrome P450"/>
    <property type="match status" value="1"/>
</dbReference>
<keyword evidence="3 6" id="KW-0349">Heme</keyword>
<evidence type="ECO:0000313" key="9">
    <source>
        <dbReference type="EMBL" id="KAL1586412.1"/>
    </source>
</evidence>
<dbReference type="RefSeq" id="XP_069229517.1">
    <property type="nucleotide sequence ID" value="XM_069373861.1"/>
</dbReference>
<evidence type="ECO:0008006" key="11">
    <source>
        <dbReference type="Google" id="ProtNLM"/>
    </source>
</evidence>
<keyword evidence="8" id="KW-0472">Membrane</keyword>
<evidence type="ECO:0000256" key="5">
    <source>
        <dbReference type="ARBA" id="ARBA00023004"/>
    </source>
</evidence>
<dbReference type="InterPro" id="IPR001128">
    <property type="entry name" value="Cyt_P450"/>
</dbReference>
<dbReference type="InterPro" id="IPR036396">
    <property type="entry name" value="Cyt_P450_sf"/>
</dbReference>
<name>A0AB34KQP0_9PEZI</name>
<accession>A0AB34KQP0</accession>
<comment type="cofactor">
    <cofactor evidence="1 6">
        <name>heme</name>
        <dbReference type="ChEBI" id="CHEBI:30413"/>
    </cofactor>
</comment>
<keyword evidence="8" id="KW-0812">Transmembrane</keyword>
<comment type="similarity">
    <text evidence="2">Belongs to the cytochrome P450 family.</text>
</comment>
<gene>
    <name evidence="9" type="ORF">WHR41_05256</name>
</gene>
<keyword evidence="10" id="KW-1185">Reference proteome</keyword>
<feature type="transmembrane region" description="Helical" evidence="8">
    <location>
        <begin position="12"/>
        <end position="33"/>
    </location>
</feature>
<evidence type="ECO:0000256" key="7">
    <source>
        <dbReference type="SAM" id="MobiDB-lite"/>
    </source>
</evidence>
<dbReference type="PANTHER" id="PTHR24304:SF2">
    <property type="entry name" value="24-HYDROXYCHOLESTEROL 7-ALPHA-HYDROXYLASE"/>
    <property type="match status" value="1"/>
</dbReference>